<comment type="subunit">
    <text evidence="9">Forms a complex with SecF. Part of the essential Sec protein translocation apparatus which comprises SecA, SecYEG and auxiliary proteins SecDF. Other proteins may also be involved.</text>
</comment>
<dbReference type="Pfam" id="PF07549">
    <property type="entry name" value="Sec_GG"/>
    <property type="match status" value="1"/>
</dbReference>
<dbReference type="GO" id="GO:0006605">
    <property type="term" value="P:protein targeting"/>
    <property type="evidence" value="ECO:0007669"/>
    <property type="project" value="UniProtKB-UniRule"/>
</dbReference>
<dbReference type="InterPro" id="IPR005791">
    <property type="entry name" value="SecD"/>
</dbReference>
<evidence type="ECO:0000256" key="3">
    <source>
        <dbReference type="ARBA" id="ARBA00022475"/>
    </source>
</evidence>
<dbReference type="PANTHER" id="PTHR30081:SF1">
    <property type="entry name" value="PROTEIN TRANSLOCASE SUBUNIT SECD"/>
    <property type="match status" value="1"/>
</dbReference>
<reference evidence="14 15" key="1">
    <citation type="submission" date="2013-06" db="EMBL/GenBank/DDBJ databases">
        <authorList>
            <person name="Weinstock G."/>
            <person name="Sodergren E."/>
            <person name="Clifton S."/>
            <person name="Fulton L."/>
            <person name="Fulton B."/>
            <person name="Courtney L."/>
            <person name="Fronick C."/>
            <person name="Harrison M."/>
            <person name="Strong C."/>
            <person name="Farmer C."/>
            <person name="Delahaunty K."/>
            <person name="Markovic C."/>
            <person name="Hall O."/>
            <person name="Minx P."/>
            <person name="Tomlinson C."/>
            <person name="Mitreva M."/>
            <person name="Nelson J."/>
            <person name="Hou S."/>
            <person name="Wollam A."/>
            <person name="Pepin K.H."/>
            <person name="Johnson M."/>
            <person name="Bhonagiri V."/>
            <person name="Nash W.E."/>
            <person name="Warren W."/>
            <person name="Chinwalla A."/>
            <person name="Mardis E.R."/>
            <person name="Wilson R.K."/>
        </authorList>
    </citation>
    <scope>NUCLEOTIDE SEQUENCE [LARGE SCALE GENOMIC DNA]</scope>
    <source>
        <strain evidence="14 15">ATCC 51271</strain>
    </source>
</reference>
<feature type="domain" description="Protein translocase subunit SecDF P1" evidence="12">
    <location>
        <begin position="85"/>
        <end position="126"/>
    </location>
</feature>
<dbReference type="SUPFAM" id="SSF82866">
    <property type="entry name" value="Multidrug efflux transporter AcrB transmembrane domain"/>
    <property type="match status" value="2"/>
</dbReference>
<feature type="transmembrane region" description="Helical" evidence="9">
    <location>
        <begin position="300"/>
        <end position="319"/>
    </location>
</feature>
<accession>V2Y925</accession>
<dbReference type="InterPro" id="IPR005665">
    <property type="entry name" value="SecF_bac"/>
</dbReference>
<keyword evidence="15" id="KW-1185">Reference proteome</keyword>
<feature type="domain" description="Protein export membrane protein SecD/SecF C-terminal" evidence="11">
    <location>
        <begin position="252"/>
        <end position="420"/>
    </location>
</feature>
<evidence type="ECO:0000256" key="5">
    <source>
        <dbReference type="ARBA" id="ARBA00022927"/>
    </source>
</evidence>
<keyword evidence="5 9" id="KW-0653">Protein transport</keyword>
<dbReference type="HAMAP" id="MF_01464_B">
    <property type="entry name" value="SecF_B"/>
    <property type="match status" value="1"/>
</dbReference>
<evidence type="ECO:0000256" key="7">
    <source>
        <dbReference type="ARBA" id="ARBA00023010"/>
    </source>
</evidence>
<feature type="transmembrane region" description="Helical" evidence="9">
    <location>
        <begin position="599"/>
        <end position="621"/>
    </location>
</feature>
<feature type="transmembrane region" description="Helical" evidence="9">
    <location>
        <begin position="395"/>
        <end position="419"/>
    </location>
</feature>
<gene>
    <name evidence="10" type="primary">secF</name>
    <name evidence="9" type="synonym">secD</name>
    <name evidence="14" type="ORF">GCWU0000282_000513</name>
</gene>
<sequence>MDFAMNSKKRGVAKILSYVIVIALLAAVALGAFGNKAGSARGIKRGLDLAGGVSITYETVKAKPTATEMADTIEKMRLRAEIFSTESEVYQEGLNRVVVDIPDVKDADAVLKQLGSTGSLQFIPVEGNISFVDGKYKLNKSIEELVQEKKVSVDGADIATAKAQSRKQESGVGIEYIVELELNAKGANKFAKATKENLGKQIAIVYDGNVISAPTVQTVITEGKAQISGQSSMEEAERLASIIRVGALPLELKEVRSSVVGAKLGDTALETSLLAGLIGFAIVFLFMIFVYKIPGLASSLALIAYVVIELVLLQLLQITLTLPGIAGIVLSIGMAVDANVIIFTRIKEEIGLGKSVRSAIGNGFKKALSAIIDGNITTIIAAIVLGIFGTGTIKGFAYTLALGIIISMFTALFITKFLLFSFYDLGFDTEKYYGTKVDKENKPFLKFAPKAYILSLIVIGVGIATMIFNAAGGKGAFDYALEFSGGTSTEVVFEGGKVPGNDEIRNFVNGIIPSSNADVTQIVGEDAVVIKTKSLNEEERTKLRESFVEKYKVSKDNITNENISGAVSGEMKRSALMSVIAATICMLIYIIIRFRNVAFGTSAVLALIHDVLVVATLYALIRMNVGNTFIACMLTIVGYSINATIIIFDRIRENMAEKKRGETVAEIVDKSITQTFSRSINTTVTTLIMVAVLFIMGVSSVREFSLPIIVGLICGAYSSICITGTLWYSFVRKKIEK</sequence>
<feature type="transmembrane region" description="Helical" evidence="9">
    <location>
        <begin position="451"/>
        <end position="471"/>
    </location>
</feature>
<dbReference type="PANTHER" id="PTHR30081">
    <property type="entry name" value="PROTEIN-EXPORT MEMBRANE PROTEIN SEC"/>
    <property type="match status" value="1"/>
</dbReference>
<dbReference type="InterPro" id="IPR048631">
    <property type="entry name" value="SecD_1st"/>
</dbReference>
<keyword evidence="3 9" id="KW-1003">Cell membrane</keyword>
<dbReference type="Pfam" id="PF21760">
    <property type="entry name" value="SecD_1st"/>
    <property type="match status" value="1"/>
</dbReference>
<comment type="caution">
    <text evidence="14">The sequence shown here is derived from an EMBL/GenBank/DDBJ whole genome shotgun (WGS) entry which is preliminary data.</text>
</comment>
<dbReference type="HOGENOM" id="CLU_007894_3_0_9"/>
<dbReference type="eggNOG" id="COG0342">
    <property type="taxonomic scope" value="Bacteria"/>
</dbReference>
<feature type="domain" description="SecDF P1 head subdomain" evidence="13">
    <location>
        <begin position="143"/>
        <end position="249"/>
    </location>
</feature>
<dbReference type="Proteomes" id="UP000018227">
    <property type="component" value="Unassembled WGS sequence"/>
</dbReference>
<keyword evidence="8 9" id="KW-0472">Membrane</keyword>
<dbReference type="Pfam" id="PF02355">
    <property type="entry name" value="SecD_SecF_C"/>
    <property type="match status" value="2"/>
</dbReference>
<dbReference type="InterPro" id="IPR055344">
    <property type="entry name" value="SecD_SecF_C_bact"/>
</dbReference>
<comment type="subunit">
    <text evidence="10">Forms a complex with SecD. Part of the essential Sec protein translocation apparatus which comprises SecA, SecYEG and auxiliary proteins SecDF. Other proteins may also be involved.</text>
</comment>
<dbReference type="InterPro" id="IPR022813">
    <property type="entry name" value="SecD/SecF_arch_bac"/>
</dbReference>
<keyword evidence="6 9" id="KW-1133">Transmembrane helix</keyword>
<dbReference type="AlphaFoldDB" id="V2Y925"/>
<dbReference type="GO" id="GO:0065002">
    <property type="term" value="P:intracellular protein transmembrane transport"/>
    <property type="evidence" value="ECO:0007669"/>
    <property type="project" value="UniProtKB-UniRule"/>
</dbReference>
<evidence type="ECO:0000256" key="6">
    <source>
        <dbReference type="ARBA" id="ARBA00022989"/>
    </source>
</evidence>
<keyword evidence="4 9" id="KW-0812">Transmembrane</keyword>
<feature type="transmembrane region" description="Helical" evidence="9">
    <location>
        <begin position="273"/>
        <end position="293"/>
    </location>
</feature>
<dbReference type="Gene3D" id="3.30.70.3400">
    <property type="match status" value="1"/>
</dbReference>
<dbReference type="eggNOG" id="COG0341">
    <property type="taxonomic scope" value="Bacteria"/>
</dbReference>
<dbReference type="Gene3D" id="3.30.1360.200">
    <property type="match status" value="1"/>
</dbReference>
<dbReference type="HAMAP" id="MF_01463_B">
    <property type="entry name" value="SecD_B"/>
    <property type="match status" value="1"/>
</dbReference>
<keyword evidence="2 9" id="KW-0813">Transport</keyword>
<feature type="transmembrane region" description="Helical" evidence="9">
    <location>
        <begin position="704"/>
        <end position="731"/>
    </location>
</feature>
<evidence type="ECO:0000256" key="4">
    <source>
        <dbReference type="ARBA" id="ARBA00022692"/>
    </source>
</evidence>
<dbReference type="GO" id="GO:0043952">
    <property type="term" value="P:protein transport by the Sec complex"/>
    <property type="evidence" value="ECO:0007669"/>
    <property type="project" value="UniProtKB-UniRule"/>
</dbReference>
<evidence type="ECO:0000259" key="11">
    <source>
        <dbReference type="Pfam" id="PF02355"/>
    </source>
</evidence>
<comment type="subcellular location">
    <subcellularLocation>
        <location evidence="1 9">Cell membrane</location>
        <topology evidence="1 9">Multi-pass membrane protein</topology>
    </subcellularLocation>
</comment>
<feature type="transmembrane region" description="Helical" evidence="9">
    <location>
        <begin position="680"/>
        <end position="698"/>
    </location>
</feature>
<feature type="domain" description="Protein export membrane protein SecD/SecF C-terminal" evidence="11">
    <location>
        <begin position="547"/>
        <end position="731"/>
    </location>
</feature>
<dbReference type="EMBL" id="ACIL03000005">
    <property type="protein sequence ID" value="ESL04166.1"/>
    <property type="molecule type" value="Genomic_DNA"/>
</dbReference>
<dbReference type="InterPro" id="IPR048634">
    <property type="entry name" value="SecD_SecF_C"/>
</dbReference>
<dbReference type="Pfam" id="PF22599">
    <property type="entry name" value="SecDF_P1_head"/>
    <property type="match status" value="1"/>
</dbReference>
<evidence type="ECO:0000256" key="9">
    <source>
        <dbReference type="HAMAP-Rule" id="MF_01463"/>
    </source>
</evidence>
<name>V2Y925_9FIRM</name>
<dbReference type="NCBIfam" id="TIGR00966">
    <property type="entry name" value="transloc_SecF"/>
    <property type="match status" value="1"/>
</dbReference>
<keyword evidence="7 9" id="KW-0811">Translocation</keyword>
<evidence type="ECO:0000256" key="8">
    <source>
        <dbReference type="ARBA" id="ARBA00023136"/>
    </source>
</evidence>
<dbReference type="InterPro" id="IPR022646">
    <property type="entry name" value="SecD/SecF_CS"/>
</dbReference>
<feature type="transmembrane region" description="Helical" evidence="9">
    <location>
        <begin position="574"/>
        <end position="592"/>
    </location>
</feature>
<dbReference type="NCBIfam" id="TIGR01129">
    <property type="entry name" value="secD"/>
    <property type="match status" value="1"/>
</dbReference>
<dbReference type="NCBIfam" id="TIGR00916">
    <property type="entry name" value="2A0604s01"/>
    <property type="match status" value="1"/>
</dbReference>
<feature type="transmembrane region" description="Helical" evidence="9">
    <location>
        <begin position="325"/>
        <end position="346"/>
    </location>
</feature>
<dbReference type="FunFam" id="1.20.1640.10:FF:000004">
    <property type="entry name" value="Protein translocase subunit SecD"/>
    <property type="match status" value="1"/>
</dbReference>
<dbReference type="STRING" id="592026.GCWU0000282_000513"/>
<evidence type="ECO:0000313" key="15">
    <source>
        <dbReference type="Proteomes" id="UP000018227"/>
    </source>
</evidence>
<proteinExistence type="inferred from homology"/>
<feature type="transmembrane region" description="Helical" evidence="9">
    <location>
        <begin position="367"/>
        <end position="389"/>
    </location>
</feature>
<evidence type="ECO:0000259" key="12">
    <source>
        <dbReference type="Pfam" id="PF21760"/>
    </source>
</evidence>
<dbReference type="InterPro" id="IPR022645">
    <property type="entry name" value="SecD/SecF_bac"/>
</dbReference>
<comment type="similarity">
    <text evidence="9">Belongs to the SecD/SecF family. SecD subfamily.</text>
</comment>
<dbReference type="GO" id="GO:0005886">
    <property type="term" value="C:plasma membrane"/>
    <property type="evidence" value="ECO:0007669"/>
    <property type="project" value="UniProtKB-SubCell"/>
</dbReference>
<organism evidence="14 15">
    <name type="scientific">Catonella morbi ATCC 51271</name>
    <dbReference type="NCBI Taxonomy" id="592026"/>
    <lineage>
        <taxon>Bacteria</taxon>
        <taxon>Bacillati</taxon>
        <taxon>Bacillota</taxon>
        <taxon>Clostridia</taxon>
        <taxon>Lachnospirales</taxon>
        <taxon>Lachnospiraceae</taxon>
        <taxon>Catonella</taxon>
    </lineage>
</organism>
<dbReference type="PRINTS" id="PR01755">
    <property type="entry name" value="SECFTRNLCASE"/>
</dbReference>
<dbReference type="GO" id="GO:0015450">
    <property type="term" value="F:protein-transporting ATPase activity"/>
    <property type="evidence" value="ECO:0007669"/>
    <property type="project" value="InterPro"/>
</dbReference>
<evidence type="ECO:0000313" key="14">
    <source>
        <dbReference type="EMBL" id="ESL04166.1"/>
    </source>
</evidence>
<evidence type="ECO:0000256" key="10">
    <source>
        <dbReference type="HAMAP-Rule" id="MF_01464"/>
    </source>
</evidence>
<comment type="similarity">
    <text evidence="10">Belongs to the SecD/SecF family. SecF subfamily.</text>
</comment>
<feature type="transmembrane region" description="Helical" evidence="9">
    <location>
        <begin position="627"/>
        <end position="648"/>
    </location>
</feature>
<protein>
    <recommendedName>
        <fullName evidence="9 10">Multifunctional fusion protein</fullName>
    </recommendedName>
    <domain>
        <recommendedName>
            <fullName evidence="9">Protein translocase subunit SecD</fullName>
        </recommendedName>
    </domain>
    <domain>
        <recommendedName>
            <fullName evidence="10">Protein-export membrane protein SecF</fullName>
        </recommendedName>
    </domain>
</protein>
<dbReference type="Gene3D" id="1.20.1640.10">
    <property type="entry name" value="Multidrug efflux transporter AcrB transmembrane domain"/>
    <property type="match status" value="2"/>
</dbReference>
<comment type="function">
    <text evidence="9">Part of the Sec protein translocase complex. Interacts with the SecYEG preprotein conducting channel. SecDF uses the proton motive force (PMF) to complete protein translocation after the ATP-dependent function of SecA.</text>
</comment>
<comment type="caution">
    <text evidence="9">Lacks conserved residue(s) required for the propagation of feature annotation.</text>
</comment>
<evidence type="ECO:0000256" key="1">
    <source>
        <dbReference type="ARBA" id="ARBA00004651"/>
    </source>
</evidence>
<dbReference type="InterPro" id="IPR054384">
    <property type="entry name" value="SecDF_P1_head"/>
</dbReference>
<evidence type="ECO:0000256" key="2">
    <source>
        <dbReference type="ARBA" id="ARBA00022448"/>
    </source>
</evidence>
<evidence type="ECO:0000259" key="13">
    <source>
        <dbReference type="Pfam" id="PF22599"/>
    </source>
</evidence>